<dbReference type="InterPro" id="IPR015883">
    <property type="entry name" value="Glyco_hydro_20_cat"/>
</dbReference>
<dbReference type="InParanoid" id="D2V634"/>
<keyword evidence="4" id="KW-0326">Glycosidase</keyword>
<dbReference type="EC" id="3.2.1.52" evidence="4"/>
<dbReference type="PANTHER" id="PTHR22600:SF57">
    <property type="entry name" value="BETA-N-ACETYLHEXOSAMINIDASE"/>
    <property type="match status" value="1"/>
</dbReference>
<dbReference type="PRINTS" id="PR00738">
    <property type="entry name" value="GLHYDRLASE20"/>
</dbReference>
<comment type="catalytic activity">
    <reaction evidence="1 4">
        <text>Hydrolysis of terminal non-reducing N-acetyl-D-hexosamine residues in N-acetyl-beta-D-hexosaminides.</text>
        <dbReference type="EC" id="3.2.1.52"/>
    </reaction>
</comment>
<evidence type="ECO:0000313" key="10">
    <source>
        <dbReference type="Proteomes" id="UP000006671"/>
    </source>
</evidence>
<evidence type="ECO:0000259" key="8">
    <source>
        <dbReference type="Pfam" id="PF00728"/>
    </source>
</evidence>
<feature type="chain" id="PRO_5003038472" description="Beta-hexosaminidase" evidence="7">
    <location>
        <begin position="18"/>
        <end position="634"/>
    </location>
</feature>
<keyword evidence="7" id="KW-0732">Signal</keyword>
<dbReference type="GeneID" id="8861924"/>
<evidence type="ECO:0000256" key="3">
    <source>
        <dbReference type="ARBA" id="ARBA00022801"/>
    </source>
</evidence>
<dbReference type="GO" id="GO:0016020">
    <property type="term" value="C:membrane"/>
    <property type="evidence" value="ECO:0007669"/>
    <property type="project" value="TreeGrafter"/>
</dbReference>
<dbReference type="eggNOG" id="KOG2499">
    <property type="taxonomic scope" value="Eukaryota"/>
</dbReference>
<evidence type="ECO:0000256" key="2">
    <source>
        <dbReference type="ARBA" id="ARBA00006285"/>
    </source>
</evidence>
<dbReference type="Proteomes" id="UP000006671">
    <property type="component" value="Unassembled WGS sequence"/>
</dbReference>
<accession>D2V634</accession>
<organism evidence="10">
    <name type="scientific">Naegleria gruberi</name>
    <name type="common">Amoeba</name>
    <dbReference type="NCBI Taxonomy" id="5762"/>
    <lineage>
        <taxon>Eukaryota</taxon>
        <taxon>Discoba</taxon>
        <taxon>Heterolobosea</taxon>
        <taxon>Tetramitia</taxon>
        <taxon>Eutetramitia</taxon>
        <taxon>Vahlkampfiidae</taxon>
        <taxon>Naegleria</taxon>
    </lineage>
</organism>
<dbReference type="Gene3D" id="3.20.20.80">
    <property type="entry name" value="Glycosidases"/>
    <property type="match status" value="1"/>
</dbReference>
<dbReference type="SUPFAM" id="SSF55545">
    <property type="entry name" value="beta-N-acetylhexosaminidase-like domain"/>
    <property type="match status" value="1"/>
</dbReference>
<comment type="similarity">
    <text evidence="2 4">Belongs to the glycosyl hydrolase 20 family.</text>
</comment>
<gene>
    <name evidence="9" type="ORF">NAEGRDRAFT_64295</name>
</gene>
<dbReference type="SUPFAM" id="SSF51445">
    <property type="entry name" value="(Trans)glycosidases"/>
    <property type="match status" value="1"/>
</dbReference>
<dbReference type="InterPro" id="IPR025705">
    <property type="entry name" value="Beta_hexosaminidase_sua/sub"/>
</dbReference>
<dbReference type="GO" id="GO:0004563">
    <property type="term" value="F:beta-N-acetylhexosaminidase activity"/>
    <property type="evidence" value="ECO:0007669"/>
    <property type="project" value="UniProtKB-EC"/>
</dbReference>
<dbReference type="AlphaFoldDB" id="D2V634"/>
<dbReference type="VEuPathDB" id="AmoebaDB:NAEGRDRAFT_64295"/>
<dbReference type="RefSeq" id="XP_002680504.1">
    <property type="nucleotide sequence ID" value="XM_002680458.1"/>
</dbReference>
<feature type="domain" description="Glycoside hydrolase family 20 catalytic" evidence="8">
    <location>
        <begin position="184"/>
        <end position="493"/>
    </location>
</feature>
<dbReference type="PANTHER" id="PTHR22600">
    <property type="entry name" value="BETA-HEXOSAMINIDASE"/>
    <property type="match status" value="1"/>
</dbReference>
<evidence type="ECO:0000256" key="1">
    <source>
        <dbReference type="ARBA" id="ARBA00001231"/>
    </source>
</evidence>
<name>D2V634_NAEGR</name>
<proteinExistence type="inferred from homology"/>
<feature type="signal peptide" evidence="7">
    <location>
        <begin position="1"/>
        <end position="17"/>
    </location>
</feature>
<evidence type="ECO:0000256" key="5">
    <source>
        <dbReference type="PIRSR" id="PIRSR001093-1"/>
    </source>
</evidence>
<reference evidence="9 10" key="1">
    <citation type="journal article" date="2010" name="Cell">
        <title>The genome of Naegleria gruberi illuminates early eukaryotic versatility.</title>
        <authorList>
            <person name="Fritz-Laylin L.K."/>
            <person name="Prochnik S.E."/>
            <person name="Ginger M.L."/>
            <person name="Dacks J.B."/>
            <person name="Carpenter M.L."/>
            <person name="Field M.C."/>
            <person name="Kuo A."/>
            <person name="Paredez A."/>
            <person name="Chapman J."/>
            <person name="Pham J."/>
            <person name="Shu S."/>
            <person name="Neupane R."/>
            <person name="Cipriano M."/>
            <person name="Mancuso J."/>
            <person name="Tu H."/>
            <person name="Salamov A."/>
            <person name="Lindquist E."/>
            <person name="Shapiro H."/>
            <person name="Lucas S."/>
            <person name="Grigoriev I.V."/>
            <person name="Cande W.Z."/>
            <person name="Fulton C."/>
            <person name="Rokhsar D.S."/>
            <person name="Dawson S.C."/>
        </authorList>
    </citation>
    <scope>NUCLEOTIDE SEQUENCE [LARGE SCALE GENOMIC DNA]</scope>
    <source>
        <strain evidence="9 10">NEG-M</strain>
    </source>
</reference>
<dbReference type="GO" id="GO:0005975">
    <property type="term" value="P:carbohydrate metabolic process"/>
    <property type="evidence" value="ECO:0007669"/>
    <property type="project" value="InterPro"/>
</dbReference>
<keyword evidence="10" id="KW-1185">Reference proteome</keyword>
<evidence type="ECO:0000256" key="7">
    <source>
        <dbReference type="SAM" id="SignalP"/>
    </source>
</evidence>
<sequence>MLKLLLSVICFLCLTSGVLITTSTAATTVTLDANNLSIWPQPQIIKNYENKPSLEFTRICFNVSSFISSDWNNLAECERNFLSNALNRLSTRYQFIGPSNSSSCVKFSLKKETSSCKISLLNSSEKYEMWLNGNYSTIKAENVFGTLRAIQTLAQIIDQAYSIVKNAKSQVIISSIYIQDYPFYNYRGLMLDTARHFIAVDSLKRHIDSMEEVKMNAFHLHITDDESFPINMTKYSPSTYKFNGGPLTFEILRDLNEYCADRGIQFIPEIDTPSHSQSWSTYYPSIMYPSCTNHLDMGKQETYQVVANVYQFLFKLLGSWTQTIPRIKFTNQFLHAGFDEIDGNCYSNDATLKKYQTFVLNNILQNGSLIASGDSTDKILPIVWADDLITDYQLGNTSALPRDTILQIWRNDATLTETLKYYYKTIVSISEPWYIDAPCSRTFEKIYQYKPPAHPSVIGGSTCMWTSSGDTDNDLEEYVWPRAAAVAERLWTNPCNPITFWNASFPYNTQKLSRKTILTNRIVKTGTAAQTYACSSTTNPTFSSNCTSGVTFTVPAQPSLDSVTPQQSTVNPSTSTPTATSSVSPKSSTKTPVGKSQSMNTGSSTTRLSQANSVKISLILFVVILAIASWYTTH</sequence>
<dbReference type="Gene3D" id="3.30.379.10">
    <property type="entry name" value="Chitobiase/beta-hexosaminidase domain 2-like"/>
    <property type="match status" value="1"/>
</dbReference>
<dbReference type="Pfam" id="PF00728">
    <property type="entry name" value="Glyco_hydro_20"/>
    <property type="match status" value="1"/>
</dbReference>
<dbReference type="InterPro" id="IPR029018">
    <property type="entry name" value="Hex-like_dom2"/>
</dbReference>
<feature type="region of interest" description="Disordered" evidence="6">
    <location>
        <begin position="557"/>
        <end position="606"/>
    </location>
</feature>
<dbReference type="InterPro" id="IPR017853">
    <property type="entry name" value="GH"/>
</dbReference>
<dbReference type="PIRSF" id="PIRSF001093">
    <property type="entry name" value="B-hxosamndse_ab_euk"/>
    <property type="match status" value="1"/>
</dbReference>
<protein>
    <recommendedName>
        <fullName evidence="4">Beta-hexosaminidase</fullName>
        <ecNumber evidence="4">3.2.1.52</ecNumber>
    </recommendedName>
</protein>
<evidence type="ECO:0000256" key="4">
    <source>
        <dbReference type="PIRNR" id="PIRNR001093"/>
    </source>
</evidence>
<evidence type="ECO:0000313" key="9">
    <source>
        <dbReference type="EMBL" id="EFC47760.1"/>
    </source>
</evidence>
<dbReference type="EMBL" id="GG738853">
    <property type="protein sequence ID" value="EFC47760.1"/>
    <property type="molecule type" value="Genomic_DNA"/>
</dbReference>
<feature type="active site" description="Proton donor" evidence="5">
    <location>
        <position position="340"/>
    </location>
</feature>
<dbReference type="GO" id="GO:0030203">
    <property type="term" value="P:glycosaminoglycan metabolic process"/>
    <property type="evidence" value="ECO:0007669"/>
    <property type="project" value="TreeGrafter"/>
</dbReference>
<feature type="compositionally biased region" description="Polar residues" evidence="6">
    <location>
        <begin position="594"/>
        <end position="606"/>
    </location>
</feature>
<keyword evidence="3 4" id="KW-0378">Hydrolase</keyword>
<evidence type="ECO:0000256" key="6">
    <source>
        <dbReference type="SAM" id="MobiDB-lite"/>
    </source>
</evidence>
<dbReference type="STRING" id="5762.D2V634"/>
<dbReference type="KEGG" id="ngr:NAEGRDRAFT_64295"/>
<feature type="compositionally biased region" description="Low complexity" evidence="6">
    <location>
        <begin position="564"/>
        <end position="592"/>
    </location>
</feature>
<dbReference type="OrthoDB" id="428480at2759"/>